<feature type="transmembrane region" description="Helical" evidence="1">
    <location>
        <begin position="79"/>
        <end position="102"/>
    </location>
</feature>
<keyword evidence="1" id="KW-1133">Transmembrane helix</keyword>
<dbReference type="Proteomes" id="UP000241890">
    <property type="component" value="Unassembled WGS sequence"/>
</dbReference>
<evidence type="ECO:0000256" key="1">
    <source>
        <dbReference type="SAM" id="Phobius"/>
    </source>
</evidence>
<feature type="domain" description="Phosphatidic acid phosphatase type 2/haloperoxidase" evidence="2">
    <location>
        <begin position="144"/>
        <end position="260"/>
    </location>
</feature>
<feature type="transmembrane region" description="Helical" evidence="1">
    <location>
        <begin position="109"/>
        <end position="133"/>
    </location>
</feature>
<evidence type="ECO:0000313" key="4">
    <source>
        <dbReference type="Proteomes" id="UP000241890"/>
    </source>
</evidence>
<protein>
    <recommendedName>
        <fullName evidence="2">Phosphatidic acid phosphatase type 2/haloperoxidase domain-containing protein</fullName>
    </recommendedName>
</protein>
<dbReference type="InParanoid" id="A0A2R5GN89"/>
<proteinExistence type="predicted"/>
<dbReference type="InterPro" id="IPR036938">
    <property type="entry name" value="PAP2/HPO_sf"/>
</dbReference>
<dbReference type="AlphaFoldDB" id="A0A2R5GN89"/>
<dbReference type="CDD" id="cd01610">
    <property type="entry name" value="PAP2_like"/>
    <property type="match status" value="1"/>
</dbReference>
<dbReference type="InterPro" id="IPR000326">
    <property type="entry name" value="PAP2/HPO"/>
</dbReference>
<organism evidence="3 4">
    <name type="scientific">Hondaea fermentalgiana</name>
    <dbReference type="NCBI Taxonomy" id="2315210"/>
    <lineage>
        <taxon>Eukaryota</taxon>
        <taxon>Sar</taxon>
        <taxon>Stramenopiles</taxon>
        <taxon>Bigyra</taxon>
        <taxon>Labyrinthulomycetes</taxon>
        <taxon>Thraustochytrida</taxon>
        <taxon>Thraustochytriidae</taxon>
        <taxon>Hondaea</taxon>
    </lineage>
</organism>
<dbReference type="Pfam" id="PF01569">
    <property type="entry name" value="PAP2"/>
    <property type="match status" value="1"/>
</dbReference>
<evidence type="ECO:0000259" key="2">
    <source>
        <dbReference type="SMART" id="SM00014"/>
    </source>
</evidence>
<keyword evidence="1" id="KW-0472">Membrane</keyword>
<keyword evidence="1" id="KW-0812">Transmembrane</keyword>
<name>A0A2R5GN89_9STRA</name>
<reference evidence="3 4" key="1">
    <citation type="submission" date="2017-12" db="EMBL/GenBank/DDBJ databases">
        <title>Sequencing, de novo assembly and annotation of complete genome of a new Thraustochytrid species, strain FCC1311.</title>
        <authorList>
            <person name="Sedici K."/>
            <person name="Godart F."/>
            <person name="Aiese Cigliano R."/>
            <person name="Sanseverino W."/>
            <person name="Barakat M."/>
            <person name="Ortet P."/>
            <person name="Marechal E."/>
            <person name="Cagnac O."/>
            <person name="Amato A."/>
        </authorList>
    </citation>
    <scope>NUCLEOTIDE SEQUENCE [LARGE SCALE GENOMIC DNA]</scope>
</reference>
<gene>
    <name evidence="3" type="ORF">FCC1311_085812</name>
</gene>
<accession>A0A2R5GN89</accession>
<dbReference type="OrthoDB" id="190107at2759"/>
<dbReference type="SMART" id="SM00014">
    <property type="entry name" value="acidPPc"/>
    <property type="match status" value="1"/>
</dbReference>
<dbReference type="SUPFAM" id="SSF48317">
    <property type="entry name" value="Acid phosphatase/Vanadium-dependent haloperoxidase"/>
    <property type="match status" value="1"/>
</dbReference>
<dbReference type="EMBL" id="BEYU01000121">
    <property type="protein sequence ID" value="GBG32356.1"/>
    <property type="molecule type" value="Genomic_DNA"/>
</dbReference>
<comment type="caution">
    <text evidence="3">The sequence shown here is derived from an EMBL/GenBank/DDBJ whole genome shotgun (WGS) entry which is preliminary data.</text>
</comment>
<evidence type="ECO:0000313" key="3">
    <source>
        <dbReference type="EMBL" id="GBG32356.1"/>
    </source>
</evidence>
<dbReference type="Gene3D" id="1.20.144.10">
    <property type="entry name" value="Phosphatidic acid phosphatase type 2/haloperoxidase"/>
    <property type="match status" value="1"/>
</dbReference>
<keyword evidence="4" id="KW-1185">Reference proteome</keyword>
<sequence>MSIGRKYQLGWWPQNGALDAFDAKISLPIMTLDLGEAAEWAIAIPGTWFGMPPMAWGPLPLLVAGFAALHDPKVSSEMLWRWFGFICAPFTLGLLAFFVYYVRRGNAKIIYIITKYILIPFSVGMPLVATYGLGERSGHIVSLTLCSWILTEAVCHILKITARRMRPVVCLTDKIKDVPRALSCIQHVVTAGETAFESFPSGDAAGAIVFSVILAHLGAGPASWLCVLLSAFGRVFLHAHHIIDVTVGSLIGYFCTNYLIGVYGFQEGLGPIHTAISMITFIAFHTFCRKYFTFNIPAEFRTGKSLYGAKLKPTAAEIAADGATPSISGGTSSAYFPEEKFARENAHAKSKDKTN</sequence>